<gene>
    <name evidence="4" type="ORF">DF220_05410</name>
</gene>
<evidence type="ECO:0000259" key="3">
    <source>
        <dbReference type="Pfam" id="PF06724"/>
    </source>
</evidence>
<feature type="transmembrane region" description="Helical" evidence="2">
    <location>
        <begin position="102"/>
        <end position="121"/>
    </location>
</feature>
<feature type="transmembrane region" description="Helical" evidence="2">
    <location>
        <begin position="142"/>
        <end position="161"/>
    </location>
</feature>
<name>A0A2U1T0E5_9MICO</name>
<dbReference type="Pfam" id="PF06724">
    <property type="entry name" value="DUF1206"/>
    <property type="match status" value="3"/>
</dbReference>
<keyword evidence="2" id="KW-0812">Transmembrane</keyword>
<feature type="transmembrane region" description="Helical" evidence="2">
    <location>
        <begin position="223"/>
        <end position="247"/>
    </location>
</feature>
<reference evidence="5" key="1">
    <citation type="submission" date="2018-04" db="EMBL/GenBank/DDBJ databases">
        <authorList>
            <person name="Liu S."/>
            <person name="Wang Z."/>
            <person name="Li J."/>
        </authorList>
    </citation>
    <scope>NUCLEOTIDE SEQUENCE [LARGE SCALE GENOMIC DNA]</scope>
    <source>
        <strain evidence="5">S1194</strain>
    </source>
</reference>
<evidence type="ECO:0000256" key="1">
    <source>
        <dbReference type="SAM" id="MobiDB-lite"/>
    </source>
</evidence>
<evidence type="ECO:0000256" key="2">
    <source>
        <dbReference type="SAM" id="Phobius"/>
    </source>
</evidence>
<protein>
    <submittedName>
        <fullName evidence="4">DUF1206 domain-containing protein</fullName>
    </submittedName>
</protein>
<dbReference type="EMBL" id="QEEX01000001">
    <property type="protein sequence ID" value="PWB97326.1"/>
    <property type="molecule type" value="Genomic_DNA"/>
</dbReference>
<evidence type="ECO:0000313" key="4">
    <source>
        <dbReference type="EMBL" id="PWB97326.1"/>
    </source>
</evidence>
<dbReference type="KEGG" id="salc:C2138_10235"/>
<comment type="caution">
    <text evidence="4">The sequence shown here is derived from an EMBL/GenBank/DDBJ whole genome shotgun (WGS) entry which is preliminary data.</text>
</comment>
<feature type="transmembrane region" description="Helical" evidence="2">
    <location>
        <begin position="181"/>
        <end position="202"/>
    </location>
</feature>
<proteinExistence type="predicted"/>
<keyword evidence="2" id="KW-0472">Membrane</keyword>
<feature type="transmembrane region" description="Helical" evidence="2">
    <location>
        <begin position="56"/>
        <end position="82"/>
    </location>
</feature>
<feature type="transmembrane region" description="Helical" evidence="2">
    <location>
        <begin position="276"/>
        <end position="298"/>
    </location>
</feature>
<feature type="domain" description="DUF1206" evidence="3">
    <location>
        <begin position="59"/>
        <end position="125"/>
    </location>
</feature>
<keyword evidence="5" id="KW-1185">Reference proteome</keyword>
<evidence type="ECO:0000313" key="5">
    <source>
        <dbReference type="Proteomes" id="UP000244978"/>
    </source>
</evidence>
<dbReference type="InterPro" id="IPR009597">
    <property type="entry name" value="DUF1206"/>
</dbReference>
<feature type="domain" description="DUF1206" evidence="3">
    <location>
        <begin position="230"/>
        <end position="298"/>
    </location>
</feature>
<accession>A0A2U1T0E5</accession>
<keyword evidence="2" id="KW-1133">Transmembrane helix</keyword>
<dbReference type="AlphaFoldDB" id="A0A2U1T0E5"/>
<feature type="region of interest" description="Disordered" evidence="1">
    <location>
        <begin position="17"/>
        <end position="47"/>
    </location>
</feature>
<dbReference type="Proteomes" id="UP000244978">
    <property type="component" value="Unassembled WGS sequence"/>
</dbReference>
<feature type="compositionally biased region" description="Polar residues" evidence="1">
    <location>
        <begin position="18"/>
        <end position="39"/>
    </location>
</feature>
<feature type="domain" description="DUF1206" evidence="3">
    <location>
        <begin position="142"/>
        <end position="207"/>
    </location>
</feature>
<sequence>MSTQGTLRWANRWYQGEVTPSGQPATASYPQRSNGSSHGVRQRVRRASHSRVVRSLARAGLIASGVVHVLIGVLGMSVANGIRVRADQSGALEAVADAPGGYILLWVATVALLGLGLWQWSGALTAGPDESKIFPRKLRDHAKALGFVGVGLACLAFAVGSRPDTAEGTKTLSSTLIGMPGGVFVLAAIGAVVGGVGIAFISRGVSRRFREDIDPPEGPWGQVVVAVGVIGHTLKGIALMTVGLLFVGGAVLTDADWTTGVDGAIRWLAALPTGPWPLFAISAGFMIHGLYLAARAVYLKR</sequence>
<organism evidence="4 5">
    <name type="scientific">Homoserinimonas hongtaonis</name>
    <dbReference type="NCBI Taxonomy" id="2079791"/>
    <lineage>
        <taxon>Bacteria</taxon>
        <taxon>Bacillati</taxon>
        <taxon>Actinomycetota</taxon>
        <taxon>Actinomycetes</taxon>
        <taxon>Micrococcales</taxon>
        <taxon>Microbacteriaceae</taxon>
        <taxon>Homoserinimonas</taxon>
    </lineage>
</organism>